<evidence type="ECO:0000256" key="2">
    <source>
        <dbReference type="PROSITE-ProRule" id="PRU00497"/>
    </source>
</evidence>
<feature type="signal peptide" evidence="3">
    <location>
        <begin position="1"/>
        <end position="19"/>
    </location>
</feature>
<gene>
    <name evidence="4" type="ORF">BIW11_12691</name>
</gene>
<dbReference type="InterPro" id="IPR050468">
    <property type="entry name" value="Cuticle_Struct_Prot"/>
</dbReference>
<sequence>MRTFIVLVVVFSVTSAALSDFEGVPGGSLLTSRIEDGRGNYKFGYNEKHATGGSFRSETGSAYGGVKGSYGLVDADGRQRIVSYVADADGFRASIKTNEPGTAPHSAAAALASDNLLAGGDIGKNVVIHGAVRGYPYPALAADHNEAPLAFSTRIWHAAPTAPRVTAVPASRANLRLISTPPFPRVLREVTPVSNYAGSDSPVYSNVAQPGPVPYTSQVTHSATPAVLAPAAPIAPTALPPTPKRISYSSQLAHFPGQIGTPVSYTSRVIHISTPALKPAPISAPISYTPTFKHVTPLIPDHARISGPLTYRSSLGYGRDVSYA</sequence>
<keyword evidence="5" id="KW-1185">Reference proteome</keyword>
<dbReference type="PROSITE" id="PS00233">
    <property type="entry name" value="CHIT_BIND_RR_1"/>
    <property type="match status" value="1"/>
</dbReference>
<evidence type="ECO:0000313" key="5">
    <source>
        <dbReference type="Proteomes" id="UP000192247"/>
    </source>
</evidence>
<dbReference type="AlphaFoldDB" id="A0A1V9X5T7"/>
<dbReference type="PRINTS" id="PR00947">
    <property type="entry name" value="CUTICLE"/>
</dbReference>
<feature type="chain" id="PRO_5012325425" evidence="3">
    <location>
        <begin position="20"/>
        <end position="324"/>
    </location>
</feature>
<name>A0A1V9X5T7_9ACAR</name>
<dbReference type="OrthoDB" id="6436213at2759"/>
<dbReference type="GO" id="GO:0008010">
    <property type="term" value="F:structural constituent of chitin-based larval cuticle"/>
    <property type="evidence" value="ECO:0007669"/>
    <property type="project" value="TreeGrafter"/>
</dbReference>
<dbReference type="PROSITE" id="PS51155">
    <property type="entry name" value="CHIT_BIND_RR_2"/>
    <property type="match status" value="1"/>
</dbReference>
<proteinExistence type="predicted"/>
<evidence type="ECO:0000313" key="4">
    <source>
        <dbReference type="EMBL" id="OQR68768.1"/>
    </source>
</evidence>
<dbReference type="GO" id="GO:0062129">
    <property type="term" value="C:chitin-based extracellular matrix"/>
    <property type="evidence" value="ECO:0007669"/>
    <property type="project" value="TreeGrafter"/>
</dbReference>
<dbReference type="InParanoid" id="A0A1V9X5T7"/>
<dbReference type="PANTHER" id="PTHR10380">
    <property type="entry name" value="CUTICLE PROTEIN"/>
    <property type="match status" value="1"/>
</dbReference>
<keyword evidence="1 2" id="KW-0193">Cuticle</keyword>
<evidence type="ECO:0000256" key="3">
    <source>
        <dbReference type="SAM" id="SignalP"/>
    </source>
</evidence>
<dbReference type="EMBL" id="MNPL01023340">
    <property type="protein sequence ID" value="OQR68768.1"/>
    <property type="molecule type" value="Genomic_DNA"/>
</dbReference>
<evidence type="ECO:0000256" key="1">
    <source>
        <dbReference type="ARBA" id="ARBA00022460"/>
    </source>
</evidence>
<dbReference type="InterPro" id="IPR031311">
    <property type="entry name" value="CHIT_BIND_RR_consensus"/>
</dbReference>
<dbReference type="InterPro" id="IPR000618">
    <property type="entry name" value="Insect_cuticle"/>
</dbReference>
<dbReference type="Pfam" id="PF00379">
    <property type="entry name" value="Chitin_bind_4"/>
    <property type="match status" value="1"/>
</dbReference>
<protein>
    <submittedName>
        <fullName evidence="4">Cuticle protein 14-like</fullName>
    </submittedName>
</protein>
<dbReference type="Proteomes" id="UP000192247">
    <property type="component" value="Unassembled WGS sequence"/>
</dbReference>
<keyword evidence="3" id="KW-0732">Signal</keyword>
<accession>A0A1V9X5T7</accession>
<organism evidence="4 5">
    <name type="scientific">Tropilaelaps mercedesae</name>
    <dbReference type="NCBI Taxonomy" id="418985"/>
    <lineage>
        <taxon>Eukaryota</taxon>
        <taxon>Metazoa</taxon>
        <taxon>Ecdysozoa</taxon>
        <taxon>Arthropoda</taxon>
        <taxon>Chelicerata</taxon>
        <taxon>Arachnida</taxon>
        <taxon>Acari</taxon>
        <taxon>Parasitiformes</taxon>
        <taxon>Mesostigmata</taxon>
        <taxon>Gamasina</taxon>
        <taxon>Dermanyssoidea</taxon>
        <taxon>Laelapidae</taxon>
        <taxon>Tropilaelaps</taxon>
    </lineage>
</organism>
<comment type="caution">
    <text evidence="4">The sequence shown here is derived from an EMBL/GenBank/DDBJ whole genome shotgun (WGS) entry which is preliminary data.</text>
</comment>
<reference evidence="4 5" key="1">
    <citation type="journal article" date="2017" name="Gigascience">
        <title>Draft genome of the honey bee ectoparasitic mite, Tropilaelaps mercedesae, is shaped by the parasitic life history.</title>
        <authorList>
            <person name="Dong X."/>
            <person name="Armstrong S.D."/>
            <person name="Xia D."/>
            <person name="Makepeace B.L."/>
            <person name="Darby A.C."/>
            <person name="Kadowaki T."/>
        </authorList>
    </citation>
    <scope>NUCLEOTIDE SEQUENCE [LARGE SCALE GENOMIC DNA]</scope>
    <source>
        <strain evidence="4">Wuxi-XJTLU</strain>
    </source>
</reference>